<dbReference type="InterPro" id="IPR007325">
    <property type="entry name" value="KFase/CYL"/>
</dbReference>
<dbReference type="SUPFAM" id="SSF102198">
    <property type="entry name" value="Putative cyclase"/>
    <property type="match status" value="1"/>
</dbReference>
<dbReference type="GO" id="GO:0004061">
    <property type="term" value="F:arylformamidase activity"/>
    <property type="evidence" value="ECO:0007669"/>
    <property type="project" value="InterPro"/>
</dbReference>
<gene>
    <name evidence="1" type="ORF">HNR46_000153</name>
</gene>
<accession>A0A840UVX2</accession>
<dbReference type="AlphaFoldDB" id="A0A840UVX2"/>
<evidence type="ECO:0000313" key="1">
    <source>
        <dbReference type="EMBL" id="MBB5349932.1"/>
    </source>
</evidence>
<dbReference type="InterPro" id="IPR037175">
    <property type="entry name" value="KFase_sf"/>
</dbReference>
<comment type="caution">
    <text evidence="1">The sequence shown here is derived from an EMBL/GenBank/DDBJ whole genome shotgun (WGS) entry which is preliminary data.</text>
</comment>
<dbReference type="Gene3D" id="3.50.30.50">
    <property type="entry name" value="Putative cyclase"/>
    <property type="match status" value="1"/>
</dbReference>
<proteinExistence type="predicted"/>
<dbReference type="GO" id="GO:0019441">
    <property type="term" value="P:L-tryptophan catabolic process to kynurenine"/>
    <property type="evidence" value="ECO:0007669"/>
    <property type="project" value="InterPro"/>
</dbReference>
<name>A0A840UVX2_9BACT</name>
<dbReference type="RefSeq" id="WP_184014839.1">
    <property type="nucleotide sequence ID" value="NZ_JACHFD010000001.1"/>
</dbReference>
<organism evidence="1 2">
    <name type="scientific">Haloferula luteola</name>
    <dbReference type="NCBI Taxonomy" id="595692"/>
    <lineage>
        <taxon>Bacteria</taxon>
        <taxon>Pseudomonadati</taxon>
        <taxon>Verrucomicrobiota</taxon>
        <taxon>Verrucomicrobiia</taxon>
        <taxon>Verrucomicrobiales</taxon>
        <taxon>Verrucomicrobiaceae</taxon>
        <taxon>Haloferula</taxon>
    </lineage>
</organism>
<dbReference type="EMBL" id="JACHFD010000001">
    <property type="protein sequence ID" value="MBB5349932.1"/>
    <property type="molecule type" value="Genomic_DNA"/>
</dbReference>
<keyword evidence="2" id="KW-1185">Reference proteome</keyword>
<dbReference type="PANTHER" id="PTHR31118">
    <property type="entry name" value="CYCLASE-LIKE PROTEIN 2"/>
    <property type="match status" value="1"/>
</dbReference>
<reference evidence="1 2" key="1">
    <citation type="submission" date="2020-08" db="EMBL/GenBank/DDBJ databases">
        <title>Genomic Encyclopedia of Type Strains, Phase IV (KMG-IV): sequencing the most valuable type-strain genomes for metagenomic binning, comparative biology and taxonomic classification.</title>
        <authorList>
            <person name="Goeker M."/>
        </authorList>
    </citation>
    <scope>NUCLEOTIDE SEQUENCE [LARGE SCALE GENOMIC DNA]</scope>
    <source>
        <strain evidence="1 2">YC6886</strain>
    </source>
</reference>
<evidence type="ECO:0000313" key="2">
    <source>
        <dbReference type="Proteomes" id="UP000557717"/>
    </source>
</evidence>
<protein>
    <submittedName>
        <fullName evidence="1">Kynurenine formamidase</fullName>
    </submittedName>
</protein>
<sequence>MRIFDLSQPVTHRGPNCPVHPPIELPRIADHPTDGWRMEVLHFASHTGTHLDAPLHKLANGASIDAFPLEAFAGRAVVADLDGIEAGHPIGPEDLETTLTSDLEDSIVLLNTGWGHRREKSEEWHYRSPYLSPAGAEWLVAKKIRAVGIDHYSIGGSCDPDNTRTHEIILGAGIWVVEDLCFRDGWREAASGTFQALPLSFPGFSGTPCRAVFIND</sequence>
<dbReference type="Pfam" id="PF04199">
    <property type="entry name" value="Cyclase"/>
    <property type="match status" value="1"/>
</dbReference>
<dbReference type="Proteomes" id="UP000557717">
    <property type="component" value="Unassembled WGS sequence"/>
</dbReference>
<dbReference type="PANTHER" id="PTHR31118:SF12">
    <property type="entry name" value="CYCLASE-LIKE PROTEIN 2"/>
    <property type="match status" value="1"/>
</dbReference>